<dbReference type="SUPFAM" id="SSF47336">
    <property type="entry name" value="ACP-like"/>
    <property type="match status" value="1"/>
</dbReference>
<evidence type="ECO:0000313" key="2">
    <source>
        <dbReference type="EMBL" id="MBL3658733.1"/>
    </source>
</evidence>
<sequence>MQQKEQLRQFIASNLIVFEDEADLKDDDNIFQLGYVNSLFAMKLLNYIESEFDVKIETEEMDIKNFSSINNIMALLDKKLGVKE</sequence>
<evidence type="ECO:0000313" key="3">
    <source>
        <dbReference type="Proteomes" id="UP000659388"/>
    </source>
</evidence>
<keyword evidence="3" id="KW-1185">Reference proteome</keyword>
<proteinExistence type="predicted"/>
<name>A0A937K0V6_9BACT</name>
<accession>A0A937K0V6</accession>
<reference evidence="2" key="1">
    <citation type="submission" date="2021-01" db="EMBL/GenBank/DDBJ databases">
        <title>Fulvivirga kasyanovii gen. nov., sp nov., a novel member of the phylum Bacteroidetes isolated from seawater in a mussel farm.</title>
        <authorList>
            <person name="Zhao L.-H."/>
            <person name="Wang Z.-J."/>
        </authorList>
    </citation>
    <scope>NUCLEOTIDE SEQUENCE</scope>
    <source>
        <strain evidence="2">2943</strain>
    </source>
</reference>
<dbReference type="Gene3D" id="1.10.1200.10">
    <property type="entry name" value="ACP-like"/>
    <property type="match status" value="1"/>
</dbReference>
<dbReference type="PROSITE" id="PS50075">
    <property type="entry name" value="CARRIER"/>
    <property type="match status" value="1"/>
</dbReference>
<dbReference type="InterPro" id="IPR009081">
    <property type="entry name" value="PP-bd_ACP"/>
</dbReference>
<gene>
    <name evidence="2" type="ORF">JL102_21460</name>
</gene>
<comment type="caution">
    <text evidence="2">The sequence shown here is derived from an EMBL/GenBank/DDBJ whole genome shotgun (WGS) entry which is preliminary data.</text>
</comment>
<protein>
    <submittedName>
        <fullName evidence="2">Acyl carrier protein</fullName>
    </submittedName>
</protein>
<feature type="domain" description="Carrier" evidence="1">
    <location>
        <begin position="1"/>
        <end position="80"/>
    </location>
</feature>
<dbReference type="InterPro" id="IPR036736">
    <property type="entry name" value="ACP-like_sf"/>
</dbReference>
<dbReference type="Pfam" id="PF00550">
    <property type="entry name" value="PP-binding"/>
    <property type="match status" value="1"/>
</dbReference>
<dbReference type="AlphaFoldDB" id="A0A937K0V6"/>
<dbReference type="RefSeq" id="WP_202246529.1">
    <property type="nucleotide sequence ID" value="NZ_JAESIY010000016.1"/>
</dbReference>
<evidence type="ECO:0000259" key="1">
    <source>
        <dbReference type="PROSITE" id="PS50075"/>
    </source>
</evidence>
<organism evidence="2 3">
    <name type="scientific">Fulvivirga sediminis</name>
    <dbReference type="NCBI Taxonomy" id="2803949"/>
    <lineage>
        <taxon>Bacteria</taxon>
        <taxon>Pseudomonadati</taxon>
        <taxon>Bacteroidota</taxon>
        <taxon>Cytophagia</taxon>
        <taxon>Cytophagales</taxon>
        <taxon>Fulvivirgaceae</taxon>
        <taxon>Fulvivirga</taxon>
    </lineage>
</organism>
<dbReference type="Proteomes" id="UP000659388">
    <property type="component" value="Unassembled WGS sequence"/>
</dbReference>
<dbReference type="EMBL" id="JAESIY010000016">
    <property type="protein sequence ID" value="MBL3658733.1"/>
    <property type="molecule type" value="Genomic_DNA"/>
</dbReference>